<keyword evidence="2" id="KW-1185">Reference proteome</keyword>
<dbReference type="EMBL" id="NIRI02000056">
    <property type="protein sequence ID" value="KAG5442712.1"/>
    <property type="molecule type" value="Genomic_DNA"/>
</dbReference>
<organism evidence="1 2">
    <name type="scientific">Clonorchis sinensis</name>
    <name type="common">Chinese liver fluke</name>
    <dbReference type="NCBI Taxonomy" id="79923"/>
    <lineage>
        <taxon>Eukaryota</taxon>
        <taxon>Metazoa</taxon>
        <taxon>Spiralia</taxon>
        <taxon>Lophotrochozoa</taxon>
        <taxon>Platyhelminthes</taxon>
        <taxon>Trematoda</taxon>
        <taxon>Digenea</taxon>
        <taxon>Opisthorchiida</taxon>
        <taxon>Opisthorchiata</taxon>
        <taxon>Opisthorchiidae</taxon>
        <taxon>Clonorchis</taxon>
    </lineage>
</organism>
<gene>
    <name evidence="1" type="ORF">CSKR_108018</name>
</gene>
<reference evidence="1 2" key="1">
    <citation type="journal article" date="2018" name="Biotechnol. Adv.">
        <title>Improved genomic resources and new bioinformatic workflow for the carcinogenic parasite Clonorchis sinensis: Biotechnological implications.</title>
        <authorList>
            <person name="Wang D."/>
            <person name="Korhonen P.K."/>
            <person name="Gasser R.B."/>
            <person name="Young N.D."/>
        </authorList>
    </citation>
    <scope>NUCLEOTIDE SEQUENCE [LARGE SCALE GENOMIC DNA]</scope>
    <source>
        <strain evidence="1">Cs-k2</strain>
    </source>
</reference>
<proteinExistence type="predicted"/>
<accession>A0A3R7JVT8</accession>
<name>A0A3R7JVT8_CLOSI</name>
<protein>
    <submittedName>
        <fullName evidence="1">Uncharacterized protein</fullName>
    </submittedName>
</protein>
<evidence type="ECO:0000313" key="1">
    <source>
        <dbReference type="EMBL" id="KAG5442712.1"/>
    </source>
</evidence>
<comment type="caution">
    <text evidence="1">The sequence shown here is derived from an EMBL/GenBank/DDBJ whole genome shotgun (WGS) entry which is preliminary data.</text>
</comment>
<reference evidence="1 2" key="2">
    <citation type="journal article" date="2021" name="Genomics">
        <title>High-quality reference genome for Clonorchis sinensis.</title>
        <authorList>
            <person name="Young N.D."/>
            <person name="Stroehlein A.J."/>
            <person name="Kinkar L."/>
            <person name="Wang T."/>
            <person name="Sohn W.M."/>
            <person name="Chang B.C.H."/>
            <person name="Kaur P."/>
            <person name="Weisz D."/>
            <person name="Dudchenko O."/>
            <person name="Aiden E.L."/>
            <person name="Korhonen P.K."/>
            <person name="Gasser R.B."/>
        </authorList>
    </citation>
    <scope>NUCLEOTIDE SEQUENCE [LARGE SCALE GENOMIC DNA]</scope>
    <source>
        <strain evidence="1">Cs-k2</strain>
    </source>
</reference>
<dbReference type="OrthoDB" id="10624721at2759"/>
<dbReference type="InParanoid" id="A0A3R7JVT8"/>
<sequence length="211" mass="23959">MTSMHQFGWSPNSLFVLVSTVLGLLQAPWACSTWVVSFLRPEWTTLLANSRSGLTWGGLERLEVHVSDRRLFAKSSVELQVSFELNFRGAVRRTCLERARLLNPFSIYSRNAYWSTLTVFLSPCQALPLSGLAVYLGFVQYGEVVDTHRARQRGLLDHLRCSLRYSEEGASPTITALQRLHPFEGHWHLNFRISSRPQKADIGLKDHLEGS</sequence>
<dbReference type="AlphaFoldDB" id="A0A3R7JVT8"/>
<dbReference type="Proteomes" id="UP000286415">
    <property type="component" value="Unassembled WGS sequence"/>
</dbReference>
<evidence type="ECO:0000313" key="2">
    <source>
        <dbReference type="Proteomes" id="UP000286415"/>
    </source>
</evidence>